<gene>
    <name evidence="2" type="ORF">JOC49_001043</name>
</gene>
<keyword evidence="3" id="KW-1185">Reference proteome</keyword>
<sequence>MNANDFSNLEALSRAMAQKTYLVKKQKKLSEALNELTQEEIRLASILKKETADYEKMERLSLTSLIVMISRDYEEKKNKEYNEMRMAEYKYQELMGRIENLQDDLAKTGAELSTLNDVETEYKKLLDAKLSWAEEQNIKAISDFESRLHTLRRELKEADEAISACHDLISSLESALDSLSSAKSWGLYDMVGGGLISSLAKHDHLDTAEETLKDASEKARKLSMELKDLTEFPEIESLNIDSFSRTFDIFFDNIFSDFAIQSQIDESRERVISNATDADDLLEKLTSHREEICKKIEALTEERNTYLIDYC</sequence>
<keyword evidence="2" id="KW-0269">Exonuclease</keyword>
<protein>
    <submittedName>
        <fullName evidence="2">DNA repair exonuclease SbcCD ATPase subunit</fullName>
    </submittedName>
</protein>
<evidence type="ECO:0000313" key="2">
    <source>
        <dbReference type="EMBL" id="MBM7561523.1"/>
    </source>
</evidence>
<keyword evidence="2" id="KW-0540">Nuclease</keyword>
<accession>A0ABS2MQ37</accession>
<organism evidence="2 3">
    <name type="scientific">Fusibacter tunisiensis</name>
    <dbReference type="NCBI Taxonomy" id="1008308"/>
    <lineage>
        <taxon>Bacteria</taxon>
        <taxon>Bacillati</taxon>
        <taxon>Bacillota</taxon>
        <taxon>Clostridia</taxon>
        <taxon>Eubacteriales</taxon>
        <taxon>Eubacteriales Family XII. Incertae Sedis</taxon>
        <taxon>Fusibacter</taxon>
    </lineage>
</organism>
<feature type="coiled-coil region" evidence="1">
    <location>
        <begin position="22"/>
        <end position="49"/>
    </location>
</feature>
<feature type="coiled-coil region" evidence="1">
    <location>
        <begin position="205"/>
        <end position="232"/>
    </location>
</feature>
<reference evidence="2 3" key="1">
    <citation type="submission" date="2021-01" db="EMBL/GenBank/DDBJ databases">
        <title>Genomic Encyclopedia of Type Strains, Phase IV (KMG-IV): sequencing the most valuable type-strain genomes for metagenomic binning, comparative biology and taxonomic classification.</title>
        <authorList>
            <person name="Goeker M."/>
        </authorList>
    </citation>
    <scope>NUCLEOTIDE SEQUENCE [LARGE SCALE GENOMIC DNA]</scope>
    <source>
        <strain evidence="2 3">DSM 24436</strain>
    </source>
</reference>
<dbReference type="Gene3D" id="1.10.287.1490">
    <property type="match status" value="1"/>
</dbReference>
<dbReference type="EMBL" id="JAFBDT010000005">
    <property type="protein sequence ID" value="MBM7561523.1"/>
    <property type="molecule type" value="Genomic_DNA"/>
</dbReference>
<keyword evidence="1" id="KW-0175">Coiled coil</keyword>
<evidence type="ECO:0000313" key="3">
    <source>
        <dbReference type="Proteomes" id="UP000767854"/>
    </source>
</evidence>
<proteinExistence type="predicted"/>
<dbReference type="GO" id="GO:0004527">
    <property type="term" value="F:exonuclease activity"/>
    <property type="evidence" value="ECO:0007669"/>
    <property type="project" value="UniProtKB-KW"/>
</dbReference>
<dbReference type="Proteomes" id="UP000767854">
    <property type="component" value="Unassembled WGS sequence"/>
</dbReference>
<name>A0ABS2MQ37_9FIRM</name>
<keyword evidence="2" id="KW-0378">Hydrolase</keyword>
<evidence type="ECO:0000256" key="1">
    <source>
        <dbReference type="SAM" id="Coils"/>
    </source>
</evidence>
<feature type="coiled-coil region" evidence="1">
    <location>
        <begin position="84"/>
        <end position="161"/>
    </location>
</feature>
<dbReference type="RefSeq" id="WP_204663101.1">
    <property type="nucleotide sequence ID" value="NZ_JAFBDT010000005.1"/>
</dbReference>
<comment type="caution">
    <text evidence="2">The sequence shown here is derived from an EMBL/GenBank/DDBJ whole genome shotgun (WGS) entry which is preliminary data.</text>
</comment>